<proteinExistence type="predicted"/>
<keyword evidence="1" id="KW-1185">Reference proteome</keyword>
<evidence type="ECO:0000313" key="1">
    <source>
        <dbReference type="Proteomes" id="UP000095287"/>
    </source>
</evidence>
<dbReference type="AlphaFoldDB" id="A0A1I7YEK0"/>
<reference evidence="2" key="1">
    <citation type="submission" date="2016-11" db="UniProtKB">
        <authorList>
            <consortium name="WormBaseParasite"/>
        </authorList>
    </citation>
    <scope>IDENTIFICATION</scope>
</reference>
<organism evidence="1 2">
    <name type="scientific">Steinernema glaseri</name>
    <dbReference type="NCBI Taxonomy" id="37863"/>
    <lineage>
        <taxon>Eukaryota</taxon>
        <taxon>Metazoa</taxon>
        <taxon>Ecdysozoa</taxon>
        <taxon>Nematoda</taxon>
        <taxon>Chromadorea</taxon>
        <taxon>Rhabditida</taxon>
        <taxon>Tylenchina</taxon>
        <taxon>Panagrolaimomorpha</taxon>
        <taxon>Strongyloidoidea</taxon>
        <taxon>Steinernematidae</taxon>
        <taxon>Steinernema</taxon>
    </lineage>
</organism>
<sequence length="74" mass="8265">MPDFLMPVRRVMSMLVDLSGCNGYVEFSDNFLCPETDVIFLAATSKSFWQFAIHGIELGQVSEKFSAQLVIATN</sequence>
<dbReference type="Proteomes" id="UP000095287">
    <property type="component" value="Unplaced"/>
</dbReference>
<protein>
    <submittedName>
        <fullName evidence="2">AraC family transcriptional regulator</fullName>
    </submittedName>
</protein>
<name>A0A1I7YEK0_9BILA</name>
<dbReference type="WBParaSite" id="L893_g15562.t1">
    <property type="protein sequence ID" value="L893_g15562.t1"/>
    <property type="gene ID" value="L893_g15562"/>
</dbReference>
<accession>A0A1I7YEK0</accession>
<evidence type="ECO:0000313" key="2">
    <source>
        <dbReference type="WBParaSite" id="L893_g15562.t1"/>
    </source>
</evidence>